<evidence type="ECO:0000259" key="12">
    <source>
        <dbReference type="PROSITE" id="PS50102"/>
    </source>
</evidence>
<dbReference type="FunFam" id="3.30.70.330:FF:000103">
    <property type="entry name" value="Polyadenylate-binding protein RBP47B"/>
    <property type="match status" value="1"/>
</dbReference>
<feature type="compositionally biased region" description="Pro residues" evidence="11">
    <location>
        <begin position="58"/>
        <end position="70"/>
    </location>
</feature>
<accession>A0A1D1Y4T7</accession>
<dbReference type="SMART" id="SM00360">
    <property type="entry name" value="RRM"/>
    <property type="match status" value="2"/>
</dbReference>
<evidence type="ECO:0000256" key="8">
    <source>
        <dbReference type="ARBA" id="ARBA00061069"/>
    </source>
</evidence>
<keyword evidence="6" id="KW-0539">Nucleus</keyword>
<name>A0A1D1Y4T7_9ARAE</name>
<feature type="compositionally biased region" description="Low complexity" evidence="11">
    <location>
        <begin position="20"/>
        <end position="44"/>
    </location>
</feature>
<evidence type="ECO:0000313" key="13">
    <source>
        <dbReference type="EMBL" id="JAT49674.1"/>
    </source>
</evidence>
<comment type="function">
    <text evidence="7">Heterogeneous nuclear ribonucleoprotein (hnRNP)-protein binding the poly(A) tail of mRNA and probably involved in some steps of pre-mRNA maturation.</text>
</comment>
<evidence type="ECO:0000256" key="2">
    <source>
        <dbReference type="ARBA" id="ARBA00004463"/>
    </source>
</evidence>
<evidence type="ECO:0000256" key="3">
    <source>
        <dbReference type="ARBA" id="ARBA00022664"/>
    </source>
</evidence>
<evidence type="ECO:0000256" key="10">
    <source>
        <dbReference type="PROSITE-ProRule" id="PRU00176"/>
    </source>
</evidence>
<evidence type="ECO:0000256" key="4">
    <source>
        <dbReference type="ARBA" id="ARBA00022737"/>
    </source>
</evidence>
<comment type="similarity">
    <text evidence="8">Belongs to the polyadenylate-binding RBP47 family.</text>
</comment>
<dbReference type="CDD" id="cd12344">
    <property type="entry name" value="RRM1_SECp43_like"/>
    <property type="match status" value="1"/>
</dbReference>
<dbReference type="GO" id="GO:0006397">
    <property type="term" value="P:mRNA processing"/>
    <property type="evidence" value="ECO:0007669"/>
    <property type="project" value="UniProtKB-KW"/>
</dbReference>
<gene>
    <name evidence="13" type="primary">RBP45_4</name>
    <name evidence="13" type="ORF">g.77521</name>
</gene>
<dbReference type="SUPFAM" id="SSF54928">
    <property type="entry name" value="RNA-binding domain, RBD"/>
    <property type="match status" value="2"/>
</dbReference>
<dbReference type="InterPro" id="IPR012677">
    <property type="entry name" value="Nucleotide-bd_a/b_plait_sf"/>
</dbReference>
<dbReference type="InterPro" id="IPR000504">
    <property type="entry name" value="RRM_dom"/>
</dbReference>
<dbReference type="InterPro" id="IPR035979">
    <property type="entry name" value="RBD_domain_sf"/>
</dbReference>
<protein>
    <submittedName>
        <fullName evidence="13">Polyadenylate-binding protein RBP45</fullName>
    </submittedName>
</protein>
<keyword evidence="3" id="KW-0507">mRNA processing</keyword>
<comment type="subcellular location">
    <subcellularLocation>
        <location evidence="2">Cytoplasmic granule</location>
    </subcellularLocation>
    <subcellularLocation>
        <location evidence="1">Nucleus</location>
    </subcellularLocation>
</comment>
<dbReference type="GO" id="GO:0003729">
    <property type="term" value="F:mRNA binding"/>
    <property type="evidence" value="ECO:0007669"/>
    <property type="project" value="InterPro"/>
</dbReference>
<evidence type="ECO:0000256" key="11">
    <source>
        <dbReference type="SAM" id="MobiDB-lite"/>
    </source>
</evidence>
<dbReference type="InterPro" id="IPR050825">
    <property type="entry name" value="RBM42_RBP45_47-like"/>
</dbReference>
<evidence type="ECO:0000256" key="9">
    <source>
        <dbReference type="ARBA" id="ARBA00063471"/>
    </source>
</evidence>
<dbReference type="CDD" id="cd12345">
    <property type="entry name" value="RRM2_SECp43_like"/>
    <property type="match status" value="1"/>
</dbReference>
<evidence type="ECO:0000256" key="1">
    <source>
        <dbReference type="ARBA" id="ARBA00004123"/>
    </source>
</evidence>
<dbReference type="FunFam" id="3.30.70.330:FF:000144">
    <property type="entry name" value="Polyadenylate-binding protein RBP47B"/>
    <property type="match status" value="1"/>
</dbReference>
<dbReference type="PROSITE" id="PS50102">
    <property type="entry name" value="RRM"/>
    <property type="match status" value="2"/>
</dbReference>
<organism evidence="13">
    <name type="scientific">Anthurium amnicola</name>
    <dbReference type="NCBI Taxonomy" id="1678845"/>
    <lineage>
        <taxon>Eukaryota</taxon>
        <taxon>Viridiplantae</taxon>
        <taxon>Streptophyta</taxon>
        <taxon>Embryophyta</taxon>
        <taxon>Tracheophyta</taxon>
        <taxon>Spermatophyta</taxon>
        <taxon>Magnoliopsida</taxon>
        <taxon>Liliopsida</taxon>
        <taxon>Araceae</taxon>
        <taxon>Pothoideae</taxon>
        <taxon>Potheae</taxon>
        <taxon>Anthurium</taxon>
    </lineage>
</organism>
<proteinExistence type="inferred from homology"/>
<dbReference type="GO" id="GO:0005634">
    <property type="term" value="C:nucleus"/>
    <property type="evidence" value="ECO:0007669"/>
    <property type="project" value="UniProtKB-SubCell"/>
</dbReference>
<dbReference type="PANTHER" id="PTHR47640:SF48">
    <property type="entry name" value="POLYADENYLATE-BINDING PROTEIN RBP45B"/>
    <property type="match status" value="1"/>
</dbReference>
<evidence type="ECO:0000256" key="7">
    <source>
        <dbReference type="ARBA" id="ARBA00057395"/>
    </source>
</evidence>
<dbReference type="Gene3D" id="3.30.70.330">
    <property type="match status" value="2"/>
</dbReference>
<dbReference type="AlphaFoldDB" id="A0A1D1Y4T7"/>
<dbReference type="GO" id="GO:0005829">
    <property type="term" value="C:cytosol"/>
    <property type="evidence" value="ECO:0007669"/>
    <property type="project" value="TreeGrafter"/>
</dbReference>
<feature type="domain" description="RRM" evidence="12">
    <location>
        <begin position="110"/>
        <end position="190"/>
    </location>
</feature>
<dbReference type="Pfam" id="PF00076">
    <property type="entry name" value="RRM_1"/>
    <property type="match status" value="2"/>
</dbReference>
<dbReference type="EMBL" id="GDJX01018262">
    <property type="protein sequence ID" value="JAT49674.1"/>
    <property type="molecule type" value="Transcribed_RNA"/>
</dbReference>
<feature type="domain" description="RRM" evidence="12">
    <location>
        <begin position="202"/>
        <end position="281"/>
    </location>
</feature>
<comment type="subunit">
    <text evidence="9">Interacts with the poly(A) tail of mRNA in nucleus.</text>
</comment>
<feature type="region of interest" description="Disordered" evidence="11">
    <location>
        <begin position="1"/>
        <end position="78"/>
    </location>
</feature>
<dbReference type="PANTHER" id="PTHR47640">
    <property type="entry name" value="TRNA SELENOCYSTEINE 1-ASSOCIATED PROTEIN 1-RELATED-RELATED"/>
    <property type="match status" value="1"/>
</dbReference>
<reference evidence="13" key="1">
    <citation type="submission" date="2015-07" db="EMBL/GenBank/DDBJ databases">
        <title>Transcriptome Assembly of Anthurium amnicola.</title>
        <authorList>
            <person name="Suzuki J."/>
        </authorList>
    </citation>
    <scope>NUCLEOTIDE SEQUENCE</scope>
</reference>
<evidence type="ECO:0000256" key="6">
    <source>
        <dbReference type="ARBA" id="ARBA00023242"/>
    </source>
</evidence>
<sequence length="342" mass="38011">MMQPGAGMVPPQMAPSNMDQQHAQPMQPQQQWPAMMAQQYHQQPPQMPPPMWNQQPSQVPPPQPMAPQPQPVQMGVPQPQPMQQAVQYHQMAAAPASAAQAQPASAEEIRSLWIGDLQYWMDETYLHSCFSSSGEVISLKVIRNKQTGQSEGYGFIEFMGHAAAERVLQTFNGQLMPNAEQTFRLNWASYGAGEKRSEDIDHPIFVGDLAPDVTDYMLQETFRSRYPSVKGAKVVTDRLTGRSKGYGFVRFGDVSEQNRALTEMNGVFLSSRPMRVGVATTKKASGAASYPATQTTQSENDPNNTTVSSLLCFPGVSISQSKILTMTIICEDICWWFGFFCY</sequence>
<keyword evidence="4" id="KW-0677">Repeat</keyword>
<keyword evidence="5 10" id="KW-0694">RNA-binding</keyword>
<evidence type="ECO:0000256" key="5">
    <source>
        <dbReference type="ARBA" id="ARBA00022884"/>
    </source>
</evidence>